<dbReference type="Pfam" id="PF14214">
    <property type="entry name" value="Helitron_like_N"/>
    <property type="match status" value="1"/>
</dbReference>
<dbReference type="EMBL" id="VUJU01009414">
    <property type="protein sequence ID" value="KAF0720724.1"/>
    <property type="molecule type" value="Genomic_DNA"/>
</dbReference>
<keyword evidence="3" id="KW-0378">Hydrolase</keyword>
<keyword evidence="3" id="KW-0547">Nucleotide-binding</keyword>
<dbReference type="OrthoDB" id="416437at2759"/>
<proteinExistence type="predicted"/>
<keyword evidence="3" id="KW-0347">Helicase</keyword>
<keyword evidence="4" id="KW-1185">Reference proteome</keyword>
<dbReference type="Gene3D" id="3.90.70.120">
    <property type="match status" value="1"/>
</dbReference>
<dbReference type="AlphaFoldDB" id="A0A6G0W2X0"/>
<evidence type="ECO:0000259" key="1">
    <source>
        <dbReference type="Pfam" id="PF14214"/>
    </source>
</evidence>
<evidence type="ECO:0000313" key="4">
    <source>
        <dbReference type="Proteomes" id="UP000478052"/>
    </source>
</evidence>
<dbReference type="InterPro" id="IPR046700">
    <property type="entry name" value="DUF6570"/>
</dbReference>
<comment type="caution">
    <text evidence="3">The sequence shown here is derived from an EMBL/GenBank/DDBJ whole genome shotgun (WGS) entry which is preliminary data.</text>
</comment>
<organism evidence="3 4">
    <name type="scientific">Aphis craccivora</name>
    <name type="common">Cowpea aphid</name>
    <dbReference type="NCBI Taxonomy" id="307492"/>
    <lineage>
        <taxon>Eukaryota</taxon>
        <taxon>Metazoa</taxon>
        <taxon>Ecdysozoa</taxon>
        <taxon>Arthropoda</taxon>
        <taxon>Hexapoda</taxon>
        <taxon>Insecta</taxon>
        <taxon>Pterygota</taxon>
        <taxon>Neoptera</taxon>
        <taxon>Paraneoptera</taxon>
        <taxon>Hemiptera</taxon>
        <taxon>Sternorrhyncha</taxon>
        <taxon>Aphidomorpha</taxon>
        <taxon>Aphidoidea</taxon>
        <taxon>Aphididae</taxon>
        <taxon>Aphidini</taxon>
        <taxon>Aphis</taxon>
        <taxon>Aphis</taxon>
    </lineage>
</organism>
<dbReference type="GO" id="GO:0004386">
    <property type="term" value="F:helicase activity"/>
    <property type="evidence" value="ECO:0007669"/>
    <property type="project" value="UniProtKB-KW"/>
</dbReference>
<keyword evidence="3" id="KW-0067">ATP-binding</keyword>
<evidence type="ECO:0000259" key="2">
    <source>
        <dbReference type="Pfam" id="PF20209"/>
    </source>
</evidence>
<feature type="non-terminal residue" evidence="3">
    <location>
        <position position="745"/>
    </location>
</feature>
<accession>A0A6G0W2X0</accession>
<dbReference type="InterPro" id="IPR025476">
    <property type="entry name" value="Helitron_helicase-like"/>
</dbReference>
<name>A0A6G0W2X0_APHCR</name>
<feature type="domain" description="Helitron helicase-like" evidence="1">
    <location>
        <begin position="542"/>
        <end position="631"/>
    </location>
</feature>
<dbReference type="Proteomes" id="UP000478052">
    <property type="component" value="Unassembled WGS sequence"/>
</dbReference>
<dbReference type="Pfam" id="PF20209">
    <property type="entry name" value="DUF6570"/>
    <property type="match status" value="1"/>
</dbReference>
<gene>
    <name evidence="3" type="ORF">FWK35_00026904</name>
</gene>
<reference evidence="3 4" key="1">
    <citation type="submission" date="2019-08" db="EMBL/GenBank/DDBJ databases">
        <title>Whole genome of Aphis craccivora.</title>
        <authorList>
            <person name="Voronova N.V."/>
            <person name="Shulinski R.S."/>
            <person name="Bandarenka Y.V."/>
            <person name="Zhorov D.G."/>
            <person name="Warner D."/>
        </authorList>
    </citation>
    <scope>NUCLEOTIDE SEQUENCE [LARGE SCALE GENOMIC DNA]</scope>
    <source>
        <strain evidence="3">180601</strain>
        <tissue evidence="3">Whole Body</tissue>
    </source>
</reference>
<feature type="domain" description="DUF6570" evidence="2">
    <location>
        <begin position="47"/>
        <end position="174"/>
    </location>
</feature>
<sequence>MKRCYPSQVASLTFAGPKPSYLPSELRQKSQLLLCHTYKKRLSECNSKAPPKAYWNKLDPGPIPQVTKDLTQAEQRLISRIISFIKIVKFDGRFGQYGFKGQAILFAQDLFEVTEKLPQMLPRAPTDSGLVIITENLENLNINRQFLVSPTKVYAALQWLVDNNPLYQDVIIDRNIDLDQHALVRITQQPSEASDQQPAEVCNNQPAENLYVAINNVSQVLRASWNQSTSSIFTSAYAGVQCCVMALANVVRASIHTPNQWNQSILDQNLIAGDDIYGQIYSLTAEQENALFIPESGHLMVRNFDVINQDFSMYSKNFSIEYNENPALFGCLMDNVNRKDGIEGKSYGVIYHEEKYYFTDSHSCDIKGVSAKNSNAKRSRRVQYTLDHIDVLFNHNPIQDLHIVEPLSLKESTPLNVEQQPQTVYIEVQKSVMAPIDCVQPIVDNELENTNIEQKSLPDIFSFHTGSTDGASNERSKSLHLIITSKEFWANKSDDTGLPEETCRSGWKDRRSASHYKSIERIVGLLAYSSKRMSGKNPQPCCNDLYWIDMWTALLIADGRANVDPHSLTSHEVQQLIEKYPVTVSRHFMIRINALMKYMCNNDQIFGDKVKDIWWRIAFQNCRSPHVHMIIWIENNHPSFDTPNGIATLDRVATCEMPAQDDEIYELVKKCQTHRHSATCQKNHTTTRCRFNFPRQTCTETHIVSHSSDEFIRNGGRICLLKRRKEDQWVNNSALKRQKLISAKL</sequence>
<evidence type="ECO:0000313" key="3">
    <source>
        <dbReference type="EMBL" id="KAF0720724.1"/>
    </source>
</evidence>
<protein>
    <submittedName>
        <fullName evidence="3">ATP-dependent DNA helicase</fullName>
    </submittedName>
</protein>